<dbReference type="Proteomes" id="UP000285517">
    <property type="component" value="Chromosome"/>
</dbReference>
<accession>A0A410G632</accession>
<evidence type="ECO:0000259" key="12">
    <source>
        <dbReference type="SMART" id="SM01016"/>
    </source>
</evidence>
<dbReference type="AlphaFoldDB" id="A0A410G632"/>
<dbReference type="GO" id="GO:0004814">
    <property type="term" value="F:arginine-tRNA ligase activity"/>
    <property type="evidence" value="ECO:0007669"/>
    <property type="project" value="UniProtKB-UniRule"/>
</dbReference>
<dbReference type="InterPro" id="IPR008909">
    <property type="entry name" value="DALR_anticod-bd"/>
</dbReference>
<dbReference type="InterPro" id="IPR001412">
    <property type="entry name" value="aa-tRNA-synth_I_CS"/>
</dbReference>
<dbReference type="InterPro" id="IPR001278">
    <property type="entry name" value="Arg-tRNA-ligase"/>
</dbReference>
<comment type="catalytic activity">
    <reaction evidence="8 9">
        <text>tRNA(Arg) + L-arginine + ATP = L-arginyl-tRNA(Arg) + AMP + diphosphate</text>
        <dbReference type="Rhea" id="RHEA:20301"/>
        <dbReference type="Rhea" id="RHEA-COMP:9658"/>
        <dbReference type="Rhea" id="RHEA-COMP:9673"/>
        <dbReference type="ChEBI" id="CHEBI:30616"/>
        <dbReference type="ChEBI" id="CHEBI:32682"/>
        <dbReference type="ChEBI" id="CHEBI:33019"/>
        <dbReference type="ChEBI" id="CHEBI:78442"/>
        <dbReference type="ChEBI" id="CHEBI:78513"/>
        <dbReference type="ChEBI" id="CHEBI:456215"/>
        <dbReference type="EC" id="6.1.1.19"/>
    </reaction>
</comment>
<dbReference type="SMART" id="SM00836">
    <property type="entry name" value="DALR_1"/>
    <property type="match status" value="1"/>
</dbReference>
<evidence type="ECO:0000256" key="6">
    <source>
        <dbReference type="ARBA" id="ARBA00022917"/>
    </source>
</evidence>
<dbReference type="SMART" id="SM01016">
    <property type="entry name" value="Arg_tRNA_synt_N"/>
    <property type="match status" value="1"/>
</dbReference>
<evidence type="ECO:0000256" key="2">
    <source>
        <dbReference type="ARBA" id="ARBA00022490"/>
    </source>
</evidence>
<dbReference type="GO" id="GO:0006420">
    <property type="term" value="P:arginyl-tRNA aminoacylation"/>
    <property type="evidence" value="ECO:0007669"/>
    <property type="project" value="UniProtKB-UniRule"/>
</dbReference>
<dbReference type="KEGG" id="aev:EI546_13855"/>
<keyword evidence="14" id="KW-1185">Reference proteome</keyword>
<reference evidence="13 14" key="1">
    <citation type="submission" date="2019-01" db="EMBL/GenBank/DDBJ databases">
        <title>Complete genome sequencing of Aequorivita sp. H23M31.</title>
        <authorList>
            <person name="Bae J.-W."/>
        </authorList>
    </citation>
    <scope>NUCLEOTIDE SEQUENCE [LARGE SCALE GENOMIC DNA]</scope>
    <source>
        <strain evidence="13 14">H23M31</strain>
    </source>
</reference>
<dbReference type="RefSeq" id="WP_128251102.1">
    <property type="nucleotide sequence ID" value="NZ_CP034951.1"/>
</dbReference>
<dbReference type="InterPro" id="IPR014729">
    <property type="entry name" value="Rossmann-like_a/b/a_fold"/>
</dbReference>
<dbReference type="SUPFAM" id="SSF47323">
    <property type="entry name" value="Anticodon-binding domain of a subclass of class I aminoacyl-tRNA synthetases"/>
    <property type="match status" value="1"/>
</dbReference>
<protein>
    <recommendedName>
        <fullName evidence="9">Arginine--tRNA ligase</fullName>
        <ecNumber evidence="9">6.1.1.19</ecNumber>
    </recommendedName>
    <alternativeName>
        <fullName evidence="9">Arginyl-tRNA synthetase</fullName>
        <shortName evidence="9">ArgRS</shortName>
    </alternativeName>
</protein>
<evidence type="ECO:0000313" key="13">
    <source>
        <dbReference type="EMBL" id="QAA82737.1"/>
    </source>
</evidence>
<dbReference type="Pfam" id="PF00750">
    <property type="entry name" value="tRNA-synt_1d"/>
    <property type="match status" value="1"/>
</dbReference>
<evidence type="ECO:0000256" key="4">
    <source>
        <dbReference type="ARBA" id="ARBA00022741"/>
    </source>
</evidence>
<gene>
    <name evidence="9" type="primary">argS</name>
    <name evidence="13" type="ORF">EI546_13855</name>
</gene>
<dbReference type="SUPFAM" id="SSF55190">
    <property type="entry name" value="Arginyl-tRNA synthetase (ArgRS), N-terminal 'additional' domain"/>
    <property type="match status" value="1"/>
</dbReference>
<dbReference type="GO" id="GO:0005737">
    <property type="term" value="C:cytoplasm"/>
    <property type="evidence" value="ECO:0007669"/>
    <property type="project" value="UniProtKB-SubCell"/>
</dbReference>
<dbReference type="EC" id="6.1.1.19" evidence="9"/>
<dbReference type="Pfam" id="PF05746">
    <property type="entry name" value="DALR_1"/>
    <property type="match status" value="1"/>
</dbReference>
<evidence type="ECO:0000256" key="7">
    <source>
        <dbReference type="ARBA" id="ARBA00023146"/>
    </source>
</evidence>
<evidence type="ECO:0000313" key="14">
    <source>
        <dbReference type="Proteomes" id="UP000285517"/>
    </source>
</evidence>
<organism evidence="13 14">
    <name type="scientific">Aequorivita ciconiae</name>
    <dbReference type="NCBI Taxonomy" id="2494375"/>
    <lineage>
        <taxon>Bacteria</taxon>
        <taxon>Pseudomonadati</taxon>
        <taxon>Bacteroidota</taxon>
        <taxon>Flavobacteriia</taxon>
        <taxon>Flavobacteriales</taxon>
        <taxon>Flavobacteriaceae</taxon>
        <taxon>Aequorivita</taxon>
    </lineage>
</organism>
<comment type="subcellular location">
    <subcellularLocation>
        <location evidence="9">Cytoplasm</location>
    </subcellularLocation>
</comment>
<dbReference type="PRINTS" id="PR01038">
    <property type="entry name" value="TRNASYNTHARG"/>
</dbReference>
<dbReference type="EMBL" id="CP034951">
    <property type="protein sequence ID" value="QAA82737.1"/>
    <property type="molecule type" value="Genomic_DNA"/>
</dbReference>
<keyword evidence="6 9" id="KW-0648">Protein biosynthesis</keyword>
<evidence type="ECO:0000256" key="1">
    <source>
        <dbReference type="ARBA" id="ARBA00005594"/>
    </source>
</evidence>
<keyword evidence="7 9" id="KW-0030">Aminoacyl-tRNA synthetase</keyword>
<name>A0A410G632_9FLAO</name>
<keyword evidence="4 9" id="KW-0547">Nucleotide-binding</keyword>
<dbReference type="InterPro" id="IPR035684">
    <property type="entry name" value="ArgRS_core"/>
</dbReference>
<feature type="short sequence motif" description="'HIGH' region" evidence="9">
    <location>
        <begin position="121"/>
        <end position="131"/>
    </location>
</feature>
<feature type="domain" description="Arginyl tRNA synthetase N-terminal" evidence="12">
    <location>
        <begin position="5"/>
        <end position="86"/>
    </location>
</feature>
<dbReference type="PROSITE" id="PS00178">
    <property type="entry name" value="AA_TRNA_LIGASE_I"/>
    <property type="match status" value="1"/>
</dbReference>
<proteinExistence type="inferred from homology"/>
<dbReference type="SUPFAM" id="SSF52374">
    <property type="entry name" value="Nucleotidylyl transferase"/>
    <property type="match status" value="1"/>
</dbReference>
<dbReference type="InterPro" id="IPR009080">
    <property type="entry name" value="tRNAsynth_Ia_anticodon-bd"/>
</dbReference>
<dbReference type="PANTHER" id="PTHR11956">
    <property type="entry name" value="ARGINYL-TRNA SYNTHETASE"/>
    <property type="match status" value="1"/>
</dbReference>
<sequence length="598" mass="68021">MSLQYTLETQIKAAVKELYDANLENVELQPTRKDFEGDITAVVFPMLRVVKGNPVQIGEAIGKYLMENVSEVERFNVVQGFLNIVLSDSYYLDFFNSIEDFSSFGKVTQGKEALMVEYSSPNTNKPLHLGHVRNVLLGYSVSEIEKAAGKKVYKTQIINDRGIHICKSMLAWERFGNGETPDSTNLKGDKLVGNYYVKFDQEYKKQIAALLEEGKTEEEAKVQAPIIKDAQEMLRKWEAGDEDTVALWNKMNGWVYKGFEETYKSIGVDFDFYYYESDTYLLGKDIIEEGLKKDVFFMKDDGSVWCDLTDDGLDEKLVLRNDGTAVYMTQDLGTAVQRVKDHPDVGGMIYTVGNEQDYHFRVLFLILKKLGYTWAENLYHLSYGMVDLPSGKMKSREGTVVDADDLIDQMTETARKISEELGKIDEFSEEEKEELYKMIGLGALKYYILKVDPKKRILFNPEESVDFQGNTGPFIQYTYARIQSILRKADNAKVSAVEPSTALSASSIEMHPKEKELIKILQQYPETIQLAAENYSPALIANYTYDLVKEFNSFYQNVPILATQNEIEKVFRVKLSGAIAEVIKSAFALLGIQVPERM</sequence>
<comment type="subunit">
    <text evidence="9">Monomer.</text>
</comment>
<dbReference type="Gene3D" id="3.40.50.620">
    <property type="entry name" value="HUPs"/>
    <property type="match status" value="1"/>
</dbReference>
<evidence type="ECO:0000256" key="3">
    <source>
        <dbReference type="ARBA" id="ARBA00022598"/>
    </source>
</evidence>
<dbReference type="NCBIfam" id="TIGR00456">
    <property type="entry name" value="argS"/>
    <property type="match status" value="1"/>
</dbReference>
<dbReference type="GO" id="GO:0005524">
    <property type="term" value="F:ATP binding"/>
    <property type="evidence" value="ECO:0007669"/>
    <property type="project" value="UniProtKB-UniRule"/>
</dbReference>
<comment type="similarity">
    <text evidence="1 9 10">Belongs to the class-I aminoacyl-tRNA synthetase family.</text>
</comment>
<dbReference type="Gene3D" id="3.30.1360.70">
    <property type="entry name" value="Arginyl tRNA synthetase N-terminal domain"/>
    <property type="match status" value="1"/>
</dbReference>
<dbReference type="Pfam" id="PF03485">
    <property type="entry name" value="Arg_tRNA_synt_N"/>
    <property type="match status" value="1"/>
</dbReference>
<dbReference type="OrthoDB" id="9805987at2"/>
<evidence type="ECO:0000256" key="10">
    <source>
        <dbReference type="RuleBase" id="RU363038"/>
    </source>
</evidence>
<dbReference type="Gene3D" id="1.10.730.10">
    <property type="entry name" value="Isoleucyl-tRNA Synthetase, Domain 1"/>
    <property type="match status" value="1"/>
</dbReference>
<dbReference type="PANTHER" id="PTHR11956:SF5">
    <property type="entry name" value="ARGININE--TRNA LIGASE, CYTOPLASMIC"/>
    <property type="match status" value="1"/>
</dbReference>
<evidence type="ECO:0000256" key="5">
    <source>
        <dbReference type="ARBA" id="ARBA00022840"/>
    </source>
</evidence>
<evidence type="ECO:0000256" key="9">
    <source>
        <dbReference type="HAMAP-Rule" id="MF_00123"/>
    </source>
</evidence>
<keyword evidence="5 9" id="KW-0067">ATP-binding</keyword>
<dbReference type="FunFam" id="1.10.730.10:FF:000006">
    <property type="entry name" value="Arginyl-tRNA synthetase 2, mitochondrial"/>
    <property type="match status" value="1"/>
</dbReference>
<feature type="domain" description="DALR anticodon binding" evidence="11">
    <location>
        <begin position="475"/>
        <end position="598"/>
    </location>
</feature>
<dbReference type="InterPro" id="IPR036695">
    <property type="entry name" value="Arg-tRNA-synth_N_sf"/>
</dbReference>
<evidence type="ECO:0000256" key="8">
    <source>
        <dbReference type="ARBA" id="ARBA00049339"/>
    </source>
</evidence>
<dbReference type="HAMAP" id="MF_00123">
    <property type="entry name" value="Arg_tRNA_synth"/>
    <property type="match status" value="1"/>
</dbReference>
<keyword evidence="2 9" id="KW-0963">Cytoplasm</keyword>
<keyword evidence="3 9" id="KW-0436">Ligase</keyword>
<dbReference type="InterPro" id="IPR005148">
    <property type="entry name" value="Arg-tRNA-synth_N"/>
</dbReference>
<evidence type="ECO:0000259" key="11">
    <source>
        <dbReference type="SMART" id="SM00836"/>
    </source>
</evidence>